<name>A0ABS3W312_9BACL</name>
<dbReference type="Gene3D" id="1.10.10.10">
    <property type="entry name" value="Winged helix-like DNA-binding domain superfamily/Winged helix DNA-binding domain"/>
    <property type="match status" value="1"/>
</dbReference>
<evidence type="ECO:0000313" key="7">
    <source>
        <dbReference type="Proteomes" id="UP000670947"/>
    </source>
</evidence>
<protein>
    <submittedName>
        <fullName evidence="6">LysR family transcriptional regulator</fullName>
    </submittedName>
</protein>
<proteinExistence type="inferred from homology"/>
<dbReference type="PANTHER" id="PTHR30419">
    <property type="entry name" value="HTH-TYPE TRANSCRIPTIONAL REGULATOR YBHD"/>
    <property type="match status" value="1"/>
</dbReference>
<comment type="similarity">
    <text evidence="1">Belongs to the LysR transcriptional regulatory family.</text>
</comment>
<dbReference type="RefSeq" id="WP_208845666.1">
    <property type="nucleotide sequence ID" value="NZ_JAGGDJ010000001.1"/>
</dbReference>
<gene>
    <name evidence="6" type="ORF">I8J29_00680</name>
</gene>
<dbReference type="Pfam" id="PF00126">
    <property type="entry name" value="HTH_1"/>
    <property type="match status" value="1"/>
</dbReference>
<evidence type="ECO:0000259" key="5">
    <source>
        <dbReference type="PROSITE" id="PS50931"/>
    </source>
</evidence>
<evidence type="ECO:0000256" key="4">
    <source>
        <dbReference type="ARBA" id="ARBA00023163"/>
    </source>
</evidence>
<dbReference type="SUPFAM" id="SSF46785">
    <property type="entry name" value="Winged helix' DNA-binding domain"/>
    <property type="match status" value="1"/>
</dbReference>
<dbReference type="InterPro" id="IPR000847">
    <property type="entry name" value="LysR_HTH_N"/>
</dbReference>
<dbReference type="InterPro" id="IPR050950">
    <property type="entry name" value="HTH-type_LysR_regulators"/>
</dbReference>
<dbReference type="InterPro" id="IPR005119">
    <property type="entry name" value="LysR_subst-bd"/>
</dbReference>
<organism evidence="6 7">
    <name type="scientific">Paenibacillus artemisiicola</name>
    <dbReference type="NCBI Taxonomy" id="1172618"/>
    <lineage>
        <taxon>Bacteria</taxon>
        <taxon>Bacillati</taxon>
        <taxon>Bacillota</taxon>
        <taxon>Bacilli</taxon>
        <taxon>Bacillales</taxon>
        <taxon>Paenibacillaceae</taxon>
        <taxon>Paenibacillus</taxon>
    </lineage>
</organism>
<dbReference type="Proteomes" id="UP000670947">
    <property type="component" value="Unassembled WGS sequence"/>
</dbReference>
<dbReference type="Pfam" id="PF03466">
    <property type="entry name" value="LysR_substrate"/>
    <property type="match status" value="1"/>
</dbReference>
<keyword evidence="2" id="KW-0805">Transcription regulation</keyword>
<dbReference type="EMBL" id="JAGGDJ010000001">
    <property type="protein sequence ID" value="MBO7742689.1"/>
    <property type="molecule type" value="Genomic_DNA"/>
</dbReference>
<sequence>MELRQLEYFSAICDELHFTRAADKLGITQPTLSHQIKALEDELGTPLFDRIGKRIALTQAGAVLKTHAAVVFGALRSAKDQLGELREGDRGTISVGTLPGELNHLAASQLVAFNRQFPNIKIKISAVENVAELVVNNELDAAITFMPVNDERLAALPLYEERFYLAVAPDHPLADAASVPFRDAERLPVIWFPQDHKCRQLIEATCKSSGIAMNPIIETNTIESIFSLVGSGAGVSILSKSLIQLYGSEKIRAIPIVDPVLRREVVIVHNREKFIGRPVKAFIALLQRFVEEKRIAEQGPFV</sequence>
<keyword evidence="7" id="KW-1185">Reference proteome</keyword>
<dbReference type="SUPFAM" id="SSF53850">
    <property type="entry name" value="Periplasmic binding protein-like II"/>
    <property type="match status" value="1"/>
</dbReference>
<evidence type="ECO:0000256" key="3">
    <source>
        <dbReference type="ARBA" id="ARBA00023125"/>
    </source>
</evidence>
<dbReference type="InterPro" id="IPR036388">
    <property type="entry name" value="WH-like_DNA-bd_sf"/>
</dbReference>
<feature type="domain" description="HTH lysR-type" evidence="5">
    <location>
        <begin position="1"/>
        <end position="58"/>
    </location>
</feature>
<dbReference type="InterPro" id="IPR036390">
    <property type="entry name" value="WH_DNA-bd_sf"/>
</dbReference>
<evidence type="ECO:0000313" key="6">
    <source>
        <dbReference type="EMBL" id="MBO7742689.1"/>
    </source>
</evidence>
<dbReference type="CDD" id="cd05466">
    <property type="entry name" value="PBP2_LTTR_substrate"/>
    <property type="match status" value="1"/>
</dbReference>
<evidence type="ECO:0000256" key="2">
    <source>
        <dbReference type="ARBA" id="ARBA00023015"/>
    </source>
</evidence>
<evidence type="ECO:0000256" key="1">
    <source>
        <dbReference type="ARBA" id="ARBA00009437"/>
    </source>
</evidence>
<dbReference type="Gene3D" id="3.40.190.290">
    <property type="match status" value="1"/>
</dbReference>
<comment type="caution">
    <text evidence="6">The sequence shown here is derived from an EMBL/GenBank/DDBJ whole genome shotgun (WGS) entry which is preliminary data.</text>
</comment>
<dbReference type="PRINTS" id="PR00039">
    <property type="entry name" value="HTHLYSR"/>
</dbReference>
<keyword evidence="4" id="KW-0804">Transcription</keyword>
<dbReference type="PROSITE" id="PS50931">
    <property type="entry name" value="HTH_LYSR"/>
    <property type="match status" value="1"/>
</dbReference>
<keyword evidence="3" id="KW-0238">DNA-binding</keyword>
<reference evidence="6 7" key="1">
    <citation type="submission" date="2021-03" db="EMBL/GenBank/DDBJ databases">
        <title>Paenibacillus artemisicola MWE-103 whole genome sequence.</title>
        <authorList>
            <person name="Ham Y.J."/>
        </authorList>
    </citation>
    <scope>NUCLEOTIDE SEQUENCE [LARGE SCALE GENOMIC DNA]</scope>
    <source>
        <strain evidence="6 7">MWE-103</strain>
    </source>
</reference>
<accession>A0ABS3W312</accession>